<dbReference type="EMBL" id="AP024545">
    <property type="protein sequence ID" value="BCT93645.1"/>
    <property type="molecule type" value="Genomic_DNA"/>
</dbReference>
<accession>A0ABM7Q866</accession>
<dbReference type="InterPro" id="IPR037401">
    <property type="entry name" value="SnoaL-like"/>
</dbReference>
<sequence>MNNENLDCIRAYLADLAAGTTGERLAAYFTADVVQIEYPNRLNPNGGRSDLATLLSRAEQGQRVLRQQSYQVTSEMAQGDRVAVEALWTGVLAVPLGSLAPGAEMKAHFAMFFELEHGKIRVQRNYDCFQP</sequence>
<dbReference type="Pfam" id="PF12680">
    <property type="entry name" value="SnoaL_2"/>
    <property type="match status" value="1"/>
</dbReference>
<dbReference type="SUPFAM" id="SSF54427">
    <property type="entry name" value="NTF2-like"/>
    <property type="match status" value="1"/>
</dbReference>
<gene>
    <name evidence="2" type="ORF">LYSCAS_26690</name>
</gene>
<name>A0ABM7Q866_9GAMM</name>
<evidence type="ECO:0000259" key="1">
    <source>
        <dbReference type="Pfam" id="PF12680"/>
    </source>
</evidence>
<keyword evidence="3" id="KW-1185">Reference proteome</keyword>
<dbReference type="Gene3D" id="3.10.450.50">
    <property type="match status" value="1"/>
</dbReference>
<dbReference type="InterPro" id="IPR032710">
    <property type="entry name" value="NTF2-like_dom_sf"/>
</dbReference>
<proteinExistence type="predicted"/>
<evidence type="ECO:0000313" key="3">
    <source>
        <dbReference type="Proteomes" id="UP000681317"/>
    </source>
</evidence>
<protein>
    <recommendedName>
        <fullName evidence="1">SnoaL-like domain-containing protein</fullName>
    </recommendedName>
</protein>
<dbReference type="Proteomes" id="UP000681317">
    <property type="component" value="Chromosome"/>
</dbReference>
<reference evidence="2 3" key="1">
    <citation type="submission" date="2021-03" db="EMBL/GenBank/DDBJ databases">
        <title>Complete Genome Sequences of Two Lysobacter Strains Isolated from Sea Water (Lysobacter caseinilyticus) and Soil (Lysobacter helvus) in South Korea.</title>
        <authorList>
            <person name="Watanabe Y."/>
            <person name="Arakawa K."/>
        </authorList>
    </citation>
    <scope>NUCLEOTIDE SEQUENCE [LARGE SCALE GENOMIC DNA]</scope>
    <source>
        <strain evidence="2 3">KVB24</strain>
    </source>
</reference>
<feature type="domain" description="SnoaL-like" evidence="1">
    <location>
        <begin position="9"/>
        <end position="121"/>
    </location>
</feature>
<evidence type="ECO:0000313" key="2">
    <source>
        <dbReference type="EMBL" id="BCT93645.1"/>
    </source>
</evidence>
<organism evidence="2 3">
    <name type="scientific">Noviluteimonas caseinilytica</name>
    <dbReference type="NCBI Taxonomy" id="2675101"/>
    <lineage>
        <taxon>Bacteria</taxon>
        <taxon>Pseudomonadati</taxon>
        <taxon>Pseudomonadota</taxon>
        <taxon>Gammaproteobacteria</taxon>
        <taxon>Lysobacterales</taxon>
        <taxon>Lysobacteraceae</taxon>
        <taxon>Noviluteimonas</taxon>
    </lineage>
</organism>